<evidence type="ECO:0000313" key="1">
    <source>
        <dbReference type="EMBL" id="KAG7090409.1"/>
    </source>
</evidence>
<gene>
    <name evidence="1" type="ORF">E1B28_009529</name>
</gene>
<dbReference type="EMBL" id="CM032186">
    <property type="protein sequence ID" value="KAG7090409.1"/>
    <property type="molecule type" value="Genomic_DNA"/>
</dbReference>
<proteinExistence type="predicted"/>
<comment type="caution">
    <text evidence="1">The sequence shown here is derived from an EMBL/GenBank/DDBJ whole genome shotgun (WGS) entry which is preliminary data.</text>
</comment>
<name>A0A9P7USQ6_9AGAR</name>
<protein>
    <submittedName>
        <fullName evidence="1">Uncharacterized protein</fullName>
    </submittedName>
</protein>
<dbReference type="GeneID" id="66078605"/>
<sequence>MRGKRSETSILTLQGDESEERCENLVEILLHFCQVYNETNQHQPQLSLKLWKMCRRSNIFAPQRQKPRIMATANFRTSPCSQCSLRTYSEMPSVFSTPIVMVHASKCTIKLPTYETSRHQRQSRNL</sequence>
<organism evidence="1 2">
    <name type="scientific">Marasmius oreades</name>
    <name type="common">fairy-ring Marasmius</name>
    <dbReference type="NCBI Taxonomy" id="181124"/>
    <lineage>
        <taxon>Eukaryota</taxon>
        <taxon>Fungi</taxon>
        <taxon>Dikarya</taxon>
        <taxon>Basidiomycota</taxon>
        <taxon>Agaricomycotina</taxon>
        <taxon>Agaricomycetes</taxon>
        <taxon>Agaricomycetidae</taxon>
        <taxon>Agaricales</taxon>
        <taxon>Marasmiineae</taxon>
        <taxon>Marasmiaceae</taxon>
        <taxon>Marasmius</taxon>
    </lineage>
</organism>
<keyword evidence="2" id="KW-1185">Reference proteome</keyword>
<dbReference type="RefSeq" id="XP_043006879.1">
    <property type="nucleotide sequence ID" value="XM_043154424.1"/>
</dbReference>
<accession>A0A9P7USQ6</accession>
<dbReference type="KEGG" id="more:E1B28_009529"/>
<reference evidence="1" key="1">
    <citation type="journal article" date="2021" name="Genome Biol. Evol.">
        <title>The assembled and annotated genome of the fairy-ring fungus Marasmius oreades.</title>
        <authorList>
            <person name="Hiltunen M."/>
            <person name="Ament-Velasquez S.L."/>
            <person name="Johannesson H."/>
        </authorList>
    </citation>
    <scope>NUCLEOTIDE SEQUENCE</scope>
    <source>
        <strain evidence="1">03SP1</strain>
    </source>
</reference>
<dbReference type="AlphaFoldDB" id="A0A9P7USQ6"/>
<dbReference type="Proteomes" id="UP001049176">
    <property type="component" value="Chromosome 6"/>
</dbReference>
<evidence type="ECO:0000313" key="2">
    <source>
        <dbReference type="Proteomes" id="UP001049176"/>
    </source>
</evidence>